<dbReference type="InterPro" id="IPR008932">
    <property type="entry name" value="Ribosomal_bL12_oligo"/>
</dbReference>
<dbReference type="Gene3D" id="3.30.1390.10">
    <property type="match status" value="1"/>
</dbReference>
<organism evidence="6">
    <name type="scientific">uncultured marine group II/III euryarchaeote AD1000_66_E09</name>
    <dbReference type="NCBI Taxonomy" id="1457798"/>
    <lineage>
        <taxon>Archaea</taxon>
        <taxon>Methanobacteriati</taxon>
        <taxon>Methanobacteriota</taxon>
        <taxon>environmental samples</taxon>
    </lineage>
</organism>
<dbReference type="PANTHER" id="PTHR45987">
    <property type="entry name" value="39S RIBOSOMAL PROTEIN L12"/>
    <property type="match status" value="1"/>
</dbReference>
<dbReference type="FunFam" id="3.30.1390.10:FF:000001">
    <property type="entry name" value="50S ribosomal protein L7/L12"/>
    <property type="match status" value="1"/>
</dbReference>
<keyword evidence="3" id="KW-0687">Ribonucleoprotein</keyword>
<name>A0A075FVX9_9EURY</name>
<comment type="similarity">
    <text evidence="1">Belongs to the bacterial ribosomal protein bL12 family.</text>
</comment>
<dbReference type="InterPro" id="IPR036235">
    <property type="entry name" value="Ribosomal_bL12_oligo_N_sf"/>
</dbReference>
<dbReference type="InterPro" id="IPR014719">
    <property type="entry name" value="Ribosomal_bL12_C/ClpS-like"/>
</dbReference>
<dbReference type="HAMAP" id="MF_00368">
    <property type="entry name" value="Ribosomal_bL12"/>
    <property type="match status" value="1"/>
</dbReference>
<dbReference type="AlphaFoldDB" id="A0A075FVX9"/>
<reference evidence="6" key="1">
    <citation type="journal article" date="2014" name="Genome Biol. Evol.">
        <title>Pangenome evidence for extensive interdomain horizontal transfer affecting lineage core and shell genes in uncultured planktonic thaumarchaeota and euryarchaeota.</title>
        <authorList>
            <person name="Deschamps P."/>
            <person name="Zivanovic Y."/>
            <person name="Moreira D."/>
            <person name="Rodriguez-Valera F."/>
            <person name="Lopez-Garcia P."/>
        </authorList>
    </citation>
    <scope>NUCLEOTIDE SEQUENCE</scope>
</reference>
<gene>
    <name evidence="6" type="primary">RP-L7</name>
    <name evidence="6" type="synonym">rplL</name>
</gene>
<protein>
    <submittedName>
        <fullName evidence="6">Ribosomal protein L7/L12 (RP-L7, rplL)</fullName>
    </submittedName>
</protein>
<proteinExistence type="inferred from homology"/>
<evidence type="ECO:0000256" key="3">
    <source>
        <dbReference type="ARBA" id="ARBA00023274"/>
    </source>
</evidence>
<evidence type="ECO:0000256" key="2">
    <source>
        <dbReference type="ARBA" id="ARBA00022980"/>
    </source>
</evidence>
<evidence type="ECO:0000256" key="1">
    <source>
        <dbReference type="ARBA" id="ARBA00007197"/>
    </source>
</evidence>
<evidence type="ECO:0000259" key="5">
    <source>
        <dbReference type="Pfam" id="PF16320"/>
    </source>
</evidence>
<dbReference type="NCBIfam" id="TIGR00855">
    <property type="entry name" value="L12"/>
    <property type="match status" value="1"/>
</dbReference>
<dbReference type="InterPro" id="IPR000206">
    <property type="entry name" value="Ribosomal_bL12"/>
</dbReference>
<dbReference type="Pfam" id="PF16320">
    <property type="entry name" value="Ribosomal_L12_N"/>
    <property type="match status" value="1"/>
</dbReference>
<dbReference type="SUPFAM" id="SSF54736">
    <property type="entry name" value="ClpS-like"/>
    <property type="match status" value="1"/>
</dbReference>
<dbReference type="CDD" id="cd00387">
    <property type="entry name" value="Ribosomal_L7_L12"/>
    <property type="match status" value="1"/>
</dbReference>
<dbReference type="SUPFAM" id="SSF48300">
    <property type="entry name" value="Ribosomal protein L7/12, oligomerisation (N-terminal) domain"/>
    <property type="match status" value="1"/>
</dbReference>
<keyword evidence="2 6" id="KW-0689">Ribosomal protein</keyword>
<dbReference type="GO" id="GO:0022625">
    <property type="term" value="C:cytosolic large ribosomal subunit"/>
    <property type="evidence" value="ECO:0007669"/>
    <property type="project" value="TreeGrafter"/>
</dbReference>
<sequence length="126" mass="13178">MAKVDEAFELISAMTILEARDLVKKIEEEFGVTAAAPVAVAMTPGGDGDGSGNAEEQTEFTVVLQDFGANKINVIKAVRALTQLGLKEAKDFVEGAPANVKEAISKDEANEVKTALEEAGATVAIQ</sequence>
<accession>A0A075FVX9</accession>
<dbReference type="Gene3D" id="1.20.5.710">
    <property type="entry name" value="Single helix bin"/>
    <property type="match status" value="1"/>
</dbReference>
<dbReference type="InterPro" id="IPR013823">
    <property type="entry name" value="Ribosomal_bL12_C"/>
</dbReference>
<feature type="domain" description="Large ribosomal subunit protein bL12 oligomerization" evidence="5">
    <location>
        <begin position="5"/>
        <end position="48"/>
    </location>
</feature>
<evidence type="ECO:0000259" key="4">
    <source>
        <dbReference type="Pfam" id="PF00542"/>
    </source>
</evidence>
<dbReference type="GO" id="GO:0003735">
    <property type="term" value="F:structural constituent of ribosome"/>
    <property type="evidence" value="ECO:0007669"/>
    <property type="project" value="InterPro"/>
</dbReference>
<dbReference type="PANTHER" id="PTHR45987:SF4">
    <property type="entry name" value="LARGE RIBOSOMAL SUBUNIT PROTEIN BL12M"/>
    <property type="match status" value="1"/>
</dbReference>
<dbReference type="GO" id="GO:0006412">
    <property type="term" value="P:translation"/>
    <property type="evidence" value="ECO:0007669"/>
    <property type="project" value="InterPro"/>
</dbReference>
<dbReference type="EMBL" id="KF900453">
    <property type="protein sequence ID" value="AIE95473.1"/>
    <property type="molecule type" value="Genomic_DNA"/>
</dbReference>
<evidence type="ECO:0000313" key="6">
    <source>
        <dbReference type="EMBL" id="AIE95473.1"/>
    </source>
</evidence>
<dbReference type="Pfam" id="PF00542">
    <property type="entry name" value="Ribosomal_L12"/>
    <property type="match status" value="1"/>
</dbReference>
<feature type="domain" description="Large ribosomal subunit protein bL12 C-terminal" evidence="4">
    <location>
        <begin position="60"/>
        <end position="126"/>
    </location>
</feature>
<dbReference type="GO" id="GO:0003729">
    <property type="term" value="F:mRNA binding"/>
    <property type="evidence" value="ECO:0007669"/>
    <property type="project" value="TreeGrafter"/>
</dbReference>